<comment type="caution">
    <text evidence="1">The sequence shown here is derived from an EMBL/GenBank/DDBJ whole genome shotgun (WGS) entry which is preliminary data.</text>
</comment>
<dbReference type="Proteomes" id="UP001595692">
    <property type="component" value="Unassembled WGS sequence"/>
</dbReference>
<reference evidence="2" key="1">
    <citation type="journal article" date="2019" name="Int. J. Syst. Evol. Microbiol.">
        <title>The Global Catalogue of Microorganisms (GCM) 10K type strain sequencing project: providing services to taxonomists for standard genome sequencing and annotation.</title>
        <authorList>
            <consortium name="The Broad Institute Genomics Platform"/>
            <consortium name="The Broad Institute Genome Sequencing Center for Infectious Disease"/>
            <person name="Wu L."/>
            <person name="Ma J."/>
        </authorList>
    </citation>
    <scope>NUCLEOTIDE SEQUENCE [LARGE SCALE GENOMIC DNA]</scope>
    <source>
        <strain evidence="2">CCUG 54939</strain>
    </source>
</reference>
<organism evidence="1 2">
    <name type="scientific">Pseudaeromonas sharmana</name>
    <dbReference type="NCBI Taxonomy" id="328412"/>
    <lineage>
        <taxon>Bacteria</taxon>
        <taxon>Pseudomonadati</taxon>
        <taxon>Pseudomonadota</taxon>
        <taxon>Gammaproteobacteria</taxon>
        <taxon>Aeromonadales</taxon>
        <taxon>Aeromonadaceae</taxon>
        <taxon>Pseudaeromonas</taxon>
    </lineage>
</organism>
<accession>A0ABV8CQA7</accession>
<gene>
    <name evidence="1" type="ORF">ACFOSS_13030</name>
</gene>
<keyword evidence="2" id="KW-1185">Reference proteome</keyword>
<dbReference type="RefSeq" id="WP_377153194.1">
    <property type="nucleotide sequence ID" value="NZ_JBHSAF010000014.1"/>
</dbReference>
<proteinExistence type="predicted"/>
<dbReference type="EMBL" id="JBHSAF010000014">
    <property type="protein sequence ID" value="MFC3914382.1"/>
    <property type="molecule type" value="Genomic_DNA"/>
</dbReference>
<sequence>MSVVAESGIQDAAIYSGWIRHRRFYPRQHAFGYSLYMLALDLDRLPDIAARCRWFGLERWAMVSWYRRDYLAGSDHQLPLKEAVWQEVQRLGGARSIAGADRVVQLANLRCLGIYFSPVNFYYCYQGSLPRYLLAEVSNTPWGEWHCYLVDLMAPVPSAKTFTVSPFMDLQMEYHWRVTPPGRRLGIHIENHDVHQTRKLFDATLTLKHHAMTSSSWRGLLRHWPVMTLKILLGIYWQACRLFIKRVPFYGHSGHKKPANP</sequence>
<name>A0ABV8CQA7_9GAMM</name>
<dbReference type="Pfam" id="PF07103">
    <property type="entry name" value="DUF1365"/>
    <property type="match status" value="1"/>
</dbReference>
<protein>
    <submittedName>
        <fullName evidence="1">DUF1365 domain-containing protein</fullName>
    </submittedName>
</protein>
<dbReference type="InterPro" id="IPR010775">
    <property type="entry name" value="DUF1365"/>
</dbReference>
<dbReference type="PANTHER" id="PTHR33973">
    <property type="entry name" value="OS07G0153300 PROTEIN"/>
    <property type="match status" value="1"/>
</dbReference>
<dbReference type="PANTHER" id="PTHR33973:SF4">
    <property type="entry name" value="OS07G0153300 PROTEIN"/>
    <property type="match status" value="1"/>
</dbReference>
<evidence type="ECO:0000313" key="1">
    <source>
        <dbReference type="EMBL" id="MFC3914382.1"/>
    </source>
</evidence>
<evidence type="ECO:0000313" key="2">
    <source>
        <dbReference type="Proteomes" id="UP001595692"/>
    </source>
</evidence>